<gene>
    <name evidence="1" type="ORF">JGUZn3_03200</name>
    <name evidence="2" type="ORF">JGUZn3_12070</name>
</gene>
<name>A0A7H1NP67_9PROT</name>
<dbReference type="EMBL" id="CP060244">
    <property type="protein sequence ID" value="QNT77577.1"/>
    <property type="molecule type" value="Genomic_DNA"/>
</dbReference>
<reference evidence="1 3" key="1">
    <citation type="submission" date="2020-08" db="EMBL/GenBank/DDBJ databases">
        <title>Complete genome sequence of Entomobacter blattae G55GP.</title>
        <authorList>
            <person name="Poehlein A."/>
            <person name="Guzman J."/>
            <person name="Daniel R."/>
            <person name="Vilcinskas A."/>
        </authorList>
    </citation>
    <scope>NUCLEOTIDE SEQUENCE [LARGE SCALE GENOMIC DNA]</scope>
    <source>
        <strain evidence="1 3">G55GP</strain>
    </source>
</reference>
<proteinExistence type="predicted"/>
<dbReference type="RefSeq" id="WP_203412709.1">
    <property type="nucleotide sequence ID" value="NZ_CP060244.1"/>
</dbReference>
<keyword evidence="3" id="KW-1185">Reference proteome</keyword>
<dbReference type="KEGG" id="ebla:JGUZn3_12070"/>
<evidence type="ECO:0000313" key="3">
    <source>
        <dbReference type="Proteomes" id="UP000516349"/>
    </source>
</evidence>
<evidence type="ECO:0000313" key="2">
    <source>
        <dbReference type="EMBL" id="QNT78433.1"/>
    </source>
</evidence>
<organism evidence="1 3">
    <name type="scientific">Entomobacter blattae</name>
    <dbReference type="NCBI Taxonomy" id="2762277"/>
    <lineage>
        <taxon>Bacteria</taxon>
        <taxon>Pseudomonadati</taxon>
        <taxon>Pseudomonadota</taxon>
        <taxon>Alphaproteobacteria</taxon>
        <taxon>Acetobacterales</taxon>
        <taxon>Acetobacteraceae</taxon>
        <taxon>Entomobacter</taxon>
    </lineage>
</organism>
<accession>A0A7H1NP67</accession>
<evidence type="ECO:0000313" key="1">
    <source>
        <dbReference type="EMBL" id="QNT77577.1"/>
    </source>
</evidence>
<dbReference type="AlphaFoldDB" id="A0A7H1NP67"/>
<dbReference type="EMBL" id="CP060244">
    <property type="protein sequence ID" value="QNT78433.1"/>
    <property type="molecule type" value="Genomic_DNA"/>
</dbReference>
<sequence length="119" mass="13408">MLNKKINLVSVGFKCSLSQKEELISRSQGNLSEYLRGIIFEKTFSKNSSLLSTLERIEESISTLAASQEGGKGEDGGEQNLFPLLAEMLLFMRKATSPERADDVARDMRRYGIKRKEFV</sequence>
<dbReference type="KEGG" id="ebla:JGUZn3_03200"/>
<dbReference type="Proteomes" id="UP000516349">
    <property type="component" value="Chromosome"/>
</dbReference>
<protein>
    <submittedName>
        <fullName evidence="1">Uncharacterized protein</fullName>
    </submittedName>
</protein>